<name>A0A014M904_9GAMM</name>
<evidence type="ECO:0000313" key="4">
    <source>
        <dbReference type="Proteomes" id="UP000019918"/>
    </source>
</evidence>
<dbReference type="EMBL" id="JFHN01000056">
    <property type="protein sequence ID" value="EXU74569.1"/>
    <property type="molecule type" value="Genomic_DNA"/>
</dbReference>
<dbReference type="Pfam" id="PF12883">
    <property type="entry name" value="DUF3828"/>
    <property type="match status" value="1"/>
</dbReference>
<dbReference type="OrthoDB" id="6563680at2"/>
<dbReference type="Gene3D" id="3.10.450.50">
    <property type="match status" value="1"/>
</dbReference>
<dbReference type="AlphaFoldDB" id="A0A014M904"/>
<accession>A0A014M904</accession>
<protein>
    <recommendedName>
        <fullName evidence="2">DUF3828 domain-containing protein</fullName>
    </recommendedName>
</protein>
<keyword evidence="4" id="KW-1185">Reference proteome</keyword>
<feature type="signal peptide" evidence="1">
    <location>
        <begin position="1"/>
        <end position="18"/>
    </location>
</feature>
<gene>
    <name evidence="3" type="ORF">BG55_15775</name>
</gene>
<organism evidence="3 4">
    <name type="scientific">Erwinia mallotivora</name>
    <dbReference type="NCBI Taxonomy" id="69222"/>
    <lineage>
        <taxon>Bacteria</taxon>
        <taxon>Pseudomonadati</taxon>
        <taxon>Pseudomonadota</taxon>
        <taxon>Gammaproteobacteria</taxon>
        <taxon>Enterobacterales</taxon>
        <taxon>Erwiniaceae</taxon>
        <taxon>Erwinia</taxon>
    </lineage>
</organism>
<evidence type="ECO:0000259" key="2">
    <source>
        <dbReference type="Pfam" id="PF12883"/>
    </source>
</evidence>
<keyword evidence="1" id="KW-0732">Signal</keyword>
<dbReference type="RefSeq" id="WP_034939018.1">
    <property type="nucleotide sequence ID" value="NZ_JFHN01000056.1"/>
</dbReference>
<sequence length="142" mass="15843">MKKIILTLLLLSPLVVSAGELSQQEAAALVFNKWYMGQLLKDKSPLTDYKTLGEYVTSDTIKALKELNSGDSNDKDMPDADMFIKAQDYDNDWKEISVISSDFDAACTNVYIAFGKNKNHVVADCMVQNAGKWKVRSVTLIK</sequence>
<comment type="caution">
    <text evidence="3">The sequence shown here is derived from an EMBL/GenBank/DDBJ whole genome shotgun (WGS) entry which is preliminary data.</text>
</comment>
<evidence type="ECO:0000313" key="3">
    <source>
        <dbReference type="EMBL" id="EXU74569.1"/>
    </source>
</evidence>
<proteinExistence type="predicted"/>
<reference evidence="3 4" key="1">
    <citation type="submission" date="2014-02" db="EMBL/GenBank/DDBJ databases">
        <title>Draft genome of Erwinia mallotivora strain BT-MARDI, a papaya dieback pathogen.</title>
        <authorList>
            <person name="Redzuan R."/>
            <person name="Abu Bakar N."/>
            <person name="Badrun R."/>
            <person name="Mohd Raih M.F."/>
            <person name="Rozano L."/>
            <person name="Mat Amin N."/>
        </authorList>
    </citation>
    <scope>NUCLEOTIDE SEQUENCE [LARGE SCALE GENOMIC DNA]</scope>
    <source>
        <strain evidence="3 4">BT-MARDI</strain>
    </source>
</reference>
<dbReference type="Proteomes" id="UP000019918">
    <property type="component" value="Unassembled WGS sequence"/>
</dbReference>
<dbReference type="InterPro" id="IPR024289">
    <property type="entry name" value="DUF3828"/>
</dbReference>
<feature type="chain" id="PRO_5001472095" description="DUF3828 domain-containing protein" evidence="1">
    <location>
        <begin position="19"/>
        <end position="142"/>
    </location>
</feature>
<feature type="domain" description="DUF3828" evidence="2">
    <location>
        <begin position="31"/>
        <end position="138"/>
    </location>
</feature>
<evidence type="ECO:0000256" key="1">
    <source>
        <dbReference type="SAM" id="SignalP"/>
    </source>
</evidence>
<dbReference type="PATRIC" id="fig|69222.5.peg.3220"/>